<keyword evidence="7" id="KW-1185">Reference proteome</keyword>
<dbReference type="InterPro" id="IPR023578">
    <property type="entry name" value="Ras_GEF_dom_sf"/>
</dbReference>
<feature type="domain" description="Ras-GEF" evidence="4">
    <location>
        <begin position="1030"/>
        <end position="1302"/>
    </location>
</feature>
<dbReference type="SMART" id="SM00147">
    <property type="entry name" value="RasGEF"/>
    <property type="match status" value="1"/>
</dbReference>
<organism evidence="6 7">
    <name type="scientific">Lipomyces starkeyi NRRL Y-11557</name>
    <dbReference type="NCBI Taxonomy" id="675824"/>
    <lineage>
        <taxon>Eukaryota</taxon>
        <taxon>Fungi</taxon>
        <taxon>Dikarya</taxon>
        <taxon>Ascomycota</taxon>
        <taxon>Saccharomycotina</taxon>
        <taxon>Lipomycetes</taxon>
        <taxon>Lipomycetales</taxon>
        <taxon>Lipomycetaceae</taxon>
        <taxon>Lipomyces</taxon>
    </lineage>
</organism>
<sequence length="1310" mass="144946">MSREVISMDTGEGLILPSRRSGRPDSCTGSLSSPQPDVLSIQGTRSADHADYRPNAARMQYEVDEPVKRLPNGSEFIKNSTVGIIAGQQRPSAPSAPIQLVPSSPLKSQAAPRPAPSSTPKSFAKQKAPSTPQSRGRQYRGSKSPIQWKSPRSKLSRFPGSRSRAPRHSLTSSSPYNWTFPTPNVTSQFSIPSRLFSSTPLTHVTSVIDADAAAAAVPVQYNSAGDIIGITPARLIIHMTSPESLDYNLLSDFFISYRQFMTDNELLRLLTARYKWAVNRSDDTGRVIRLRIFIALRHWILNYFADDFVPSLGLRKDFIAAINEFSQYGKVRASSGDRRLLGELKRCWIRVCSLYWDMPAGIYSSKVLMLGPERCFDERLHPGGNIGTRHVVLEGNNKINISQSQTSPKRANYAIPDSAVATFPLEPRREQSSSPILPRNGLYMSQQQQSTRLKPSLSGAPSLSSSNESAASVDEPRTPPMVARGWLWGCLIRGNAKTIVDIPTDDQSIVDAIIPPSPTPVTQSHDSDIMNEHSYIASESRDIGGNLSNNNPKVILKSWRKRMFGNRQRGGIAERVPLIVPDFAVGTQTMDGQMNKVHREQEMEYMGIRIDILAASVVDNHKQLMATGNEIGTSDGNASRECSTPRSVVQGGLGLGVRTGYSSVLQNSPSRTIRTTHNDTDIKSLRGTVIDFHDDRSGAGTCVSTPRELGGSVQSQPFDRTAIRQLPRGALFPYDQVEVSGSVAIQVGADCSQSLSNPSSILHFPEFSPSYSSTSDSLGSAIQLAENFPGLRRRAAESDLKAGRDISPTNFKWTSTSSLGGTSFNGDNVTRYSLPLIMGPLQRVQESAPLEGTGQSKSTNMLIPGISEDIAKEILKLAEIPDDSHDDENAVDIALQKLEGNYRPNRLSVREKPNGNMDADSCSIIEESVIDDRLANFTPRRARGSERNAWFLDGRALDYSLETVSNDASPEISQPPSSPPFPQSYQSTPPSRGLTIYSERLSRLSINSMASGASSTVSLSIHLPFILKYRAIDLAEQFTIIDRDALAEVDWKELIELRWKQNVDPVQDWLSLITVKDVRGVELIISRFNLMTSWVTSEIMLTRGLEERVRTIVKFIHVAAHTRELQNYSTFMQLTLALASATVQRLRTTWQNVPSGDVALFQSLEELASPLKNFHNLRRAMDKSDISKGCVPFIGLYLSDLTFNAERPVHVKQKLARDSLYSSDEDSDDENDVFSPSRRDNNASNVSQLINVERFRTSGSIIKKLLYFVNSARAYNDRLKTNPDIVSRCLYISCLDDDEIEECFQLMESP</sequence>
<dbReference type="Pfam" id="PF00617">
    <property type="entry name" value="RasGEF"/>
    <property type="match status" value="1"/>
</dbReference>
<dbReference type="GO" id="GO:0007265">
    <property type="term" value="P:Ras protein signal transduction"/>
    <property type="evidence" value="ECO:0007669"/>
    <property type="project" value="TreeGrafter"/>
</dbReference>
<feature type="compositionally biased region" description="Polar residues" evidence="3">
    <location>
        <begin position="27"/>
        <end position="45"/>
    </location>
</feature>
<dbReference type="Gene3D" id="1.10.840.10">
    <property type="entry name" value="Ras guanine-nucleotide exchange factors catalytic domain"/>
    <property type="match status" value="1"/>
</dbReference>
<evidence type="ECO:0000259" key="5">
    <source>
        <dbReference type="PROSITE" id="PS50212"/>
    </source>
</evidence>
<evidence type="ECO:0000256" key="2">
    <source>
        <dbReference type="PROSITE-ProRule" id="PRU00168"/>
    </source>
</evidence>
<dbReference type="STRING" id="675824.A0A1E3Q4Z1"/>
<name>A0A1E3Q4Z1_LIPST</name>
<dbReference type="GO" id="GO:0005886">
    <property type="term" value="C:plasma membrane"/>
    <property type="evidence" value="ECO:0007669"/>
    <property type="project" value="TreeGrafter"/>
</dbReference>
<evidence type="ECO:0000256" key="1">
    <source>
        <dbReference type="ARBA" id="ARBA00022658"/>
    </source>
</evidence>
<dbReference type="Proteomes" id="UP000094385">
    <property type="component" value="Unassembled WGS sequence"/>
</dbReference>
<feature type="region of interest" description="Disordered" evidence="3">
    <location>
        <begin position="1220"/>
        <end position="1240"/>
    </location>
</feature>
<reference evidence="6 7" key="1">
    <citation type="journal article" date="2016" name="Proc. Natl. Acad. Sci. U.S.A.">
        <title>Comparative genomics of biotechnologically important yeasts.</title>
        <authorList>
            <person name="Riley R."/>
            <person name="Haridas S."/>
            <person name="Wolfe K.H."/>
            <person name="Lopes M.R."/>
            <person name="Hittinger C.T."/>
            <person name="Goeker M."/>
            <person name="Salamov A.A."/>
            <person name="Wisecaver J.H."/>
            <person name="Long T.M."/>
            <person name="Calvey C.H."/>
            <person name="Aerts A.L."/>
            <person name="Barry K.W."/>
            <person name="Choi C."/>
            <person name="Clum A."/>
            <person name="Coughlan A.Y."/>
            <person name="Deshpande S."/>
            <person name="Douglass A.P."/>
            <person name="Hanson S.J."/>
            <person name="Klenk H.-P."/>
            <person name="LaButti K.M."/>
            <person name="Lapidus A."/>
            <person name="Lindquist E.A."/>
            <person name="Lipzen A.M."/>
            <person name="Meier-Kolthoff J.P."/>
            <person name="Ohm R.A."/>
            <person name="Otillar R.P."/>
            <person name="Pangilinan J.L."/>
            <person name="Peng Y."/>
            <person name="Rokas A."/>
            <person name="Rosa C.A."/>
            <person name="Scheuner C."/>
            <person name="Sibirny A.A."/>
            <person name="Slot J.C."/>
            <person name="Stielow J.B."/>
            <person name="Sun H."/>
            <person name="Kurtzman C.P."/>
            <person name="Blackwell M."/>
            <person name="Grigoriev I.V."/>
            <person name="Jeffries T.W."/>
        </authorList>
    </citation>
    <scope>NUCLEOTIDE SEQUENCE [LARGE SCALE GENOMIC DNA]</scope>
    <source>
        <strain evidence="6 7">NRRL Y-11557</strain>
    </source>
</reference>
<dbReference type="PROSITE" id="PS50212">
    <property type="entry name" value="RASGEF_NTER"/>
    <property type="match status" value="1"/>
</dbReference>
<dbReference type="InterPro" id="IPR001895">
    <property type="entry name" value="RASGEF_cat_dom"/>
</dbReference>
<evidence type="ECO:0000313" key="7">
    <source>
        <dbReference type="Proteomes" id="UP000094385"/>
    </source>
</evidence>
<dbReference type="Gene3D" id="1.20.870.10">
    <property type="entry name" value="Son of sevenless (SoS) protein Chain: S domain 1"/>
    <property type="match status" value="1"/>
</dbReference>
<dbReference type="OrthoDB" id="10254377at2759"/>
<dbReference type="EMBL" id="KV454295">
    <property type="protein sequence ID" value="ODQ72680.1"/>
    <property type="molecule type" value="Genomic_DNA"/>
</dbReference>
<feature type="compositionally biased region" description="Polar residues" evidence="3">
    <location>
        <begin position="443"/>
        <end position="453"/>
    </location>
</feature>
<dbReference type="SUPFAM" id="SSF48366">
    <property type="entry name" value="Ras GEF"/>
    <property type="match status" value="1"/>
</dbReference>
<dbReference type="InterPro" id="IPR000651">
    <property type="entry name" value="Ras-like_Gua-exchang_fac_N"/>
</dbReference>
<evidence type="ECO:0008006" key="8">
    <source>
        <dbReference type="Google" id="ProtNLM"/>
    </source>
</evidence>
<dbReference type="SMART" id="SM00229">
    <property type="entry name" value="RasGEFN"/>
    <property type="match status" value="1"/>
</dbReference>
<dbReference type="GO" id="GO:0005085">
    <property type="term" value="F:guanyl-nucleotide exchange factor activity"/>
    <property type="evidence" value="ECO:0007669"/>
    <property type="project" value="UniProtKB-KW"/>
</dbReference>
<dbReference type="PANTHER" id="PTHR23113:SF363">
    <property type="entry name" value="PROTEIN SON OF SEVENLESS"/>
    <property type="match status" value="1"/>
</dbReference>
<protein>
    <recommendedName>
        <fullName evidence="8">Ras-GEF domain-containing protein</fullName>
    </recommendedName>
</protein>
<evidence type="ECO:0000259" key="4">
    <source>
        <dbReference type="PROSITE" id="PS50009"/>
    </source>
</evidence>
<evidence type="ECO:0000256" key="3">
    <source>
        <dbReference type="SAM" id="MobiDB-lite"/>
    </source>
</evidence>
<keyword evidence="1 2" id="KW-0344">Guanine-nucleotide releasing factor</keyword>
<dbReference type="PROSITE" id="PS50009">
    <property type="entry name" value="RASGEF_CAT"/>
    <property type="match status" value="1"/>
</dbReference>
<evidence type="ECO:0000313" key="6">
    <source>
        <dbReference type="EMBL" id="ODQ72680.1"/>
    </source>
</evidence>
<accession>A0A1E3Q4Z1</accession>
<feature type="region of interest" description="Disordered" evidence="3">
    <location>
        <begin position="425"/>
        <end position="478"/>
    </location>
</feature>
<feature type="compositionally biased region" description="Acidic residues" evidence="3">
    <location>
        <begin position="1223"/>
        <end position="1232"/>
    </location>
</feature>
<dbReference type="CDD" id="cd06224">
    <property type="entry name" value="REM"/>
    <property type="match status" value="1"/>
</dbReference>
<proteinExistence type="predicted"/>
<feature type="region of interest" description="Disordered" evidence="3">
    <location>
        <begin position="89"/>
        <end position="173"/>
    </location>
</feature>
<gene>
    <name evidence="6" type="ORF">LIPSTDRAFT_72283</name>
</gene>
<feature type="domain" description="N-terminal Ras-GEF" evidence="5">
    <location>
        <begin position="223"/>
        <end position="349"/>
    </location>
</feature>
<feature type="region of interest" description="Disordered" evidence="3">
    <location>
        <begin position="965"/>
        <end position="991"/>
    </location>
</feature>
<feature type="compositionally biased region" description="Low complexity" evidence="3">
    <location>
        <begin position="455"/>
        <end position="472"/>
    </location>
</feature>
<feature type="region of interest" description="Disordered" evidence="3">
    <location>
        <begin position="1"/>
        <end position="55"/>
    </location>
</feature>
<dbReference type="InterPro" id="IPR008937">
    <property type="entry name" value="Ras-like_GEF"/>
</dbReference>
<dbReference type="PANTHER" id="PTHR23113">
    <property type="entry name" value="GUANINE NUCLEOTIDE EXCHANGE FACTOR"/>
    <property type="match status" value="1"/>
</dbReference>
<dbReference type="Pfam" id="PF00618">
    <property type="entry name" value="RasGEF_N"/>
    <property type="match status" value="1"/>
</dbReference>
<dbReference type="InterPro" id="IPR036964">
    <property type="entry name" value="RASGEF_cat_dom_sf"/>
</dbReference>